<keyword evidence="2 5" id="KW-0812">Transmembrane</keyword>
<dbReference type="GO" id="GO:0015244">
    <property type="term" value="F:fluconazole transmembrane transporter activity"/>
    <property type="evidence" value="ECO:0007669"/>
    <property type="project" value="TreeGrafter"/>
</dbReference>
<feature type="transmembrane region" description="Helical" evidence="5">
    <location>
        <begin position="150"/>
        <end position="172"/>
    </location>
</feature>
<keyword evidence="3 5" id="KW-1133">Transmembrane helix</keyword>
<comment type="subcellular location">
    <subcellularLocation>
        <location evidence="1">Membrane</location>
        <topology evidence="1">Multi-pass membrane protein</topology>
    </subcellularLocation>
</comment>
<evidence type="ECO:0000313" key="7">
    <source>
        <dbReference type="EMBL" id="KAE8371887.1"/>
    </source>
</evidence>
<evidence type="ECO:0000256" key="5">
    <source>
        <dbReference type="SAM" id="Phobius"/>
    </source>
</evidence>
<feature type="transmembrane region" description="Helical" evidence="5">
    <location>
        <begin position="184"/>
        <end position="210"/>
    </location>
</feature>
<dbReference type="InterPro" id="IPR011701">
    <property type="entry name" value="MFS"/>
</dbReference>
<dbReference type="AlphaFoldDB" id="A0A5N7APV4"/>
<evidence type="ECO:0000256" key="3">
    <source>
        <dbReference type="ARBA" id="ARBA00022989"/>
    </source>
</evidence>
<evidence type="ECO:0000256" key="1">
    <source>
        <dbReference type="ARBA" id="ARBA00004141"/>
    </source>
</evidence>
<feature type="transmembrane region" description="Helical" evidence="5">
    <location>
        <begin position="336"/>
        <end position="357"/>
    </location>
</feature>
<dbReference type="PANTHER" id="PTHR23502:SF23">
    <property type="entry name" value="FLUCONAZOLE RESISTANCE PROTEIN 1"/>
    <property type="match status" value="1"/>
</dbReference>
<feature type="transmembrane region" description="Helical" evidence="5">
    <location>
        <begin position="92"/>
        <end position="118"/>
    </location>
</feature>
<organism evidence="7 8">
    <name type="scientific">Aspergillus bertholletiae</name>
    <dbReference type="NCBI Taxonomy" id="1226010"/>
    <lineage>
        <taxon>Eukaryota</taxon>
        <taxon>Fungi</taxon>
        <taxon>Dikarya</taxon>
        <taxon>Ascomycota</taxon>
        <taxon>Pezizomycotina</taxon>
        <taxon>Eurotiomycetes</taxon>
        <taxon>Eurotiomycetidae</taxon>
        <taxon>Eurotiales</taxon>
        <taxon>Aspergillaceae</taxon>
        <taxon>Aspergillus</taxon>
        <taxon>Aspergillus subgen. Circumdati</taxon>
    </lineage>
</organism>
<evidence type="ECO:0000313" key="8">
    <source>
        <dbReference type="Proteomes" id="UP000326198"/>
    </source>
</evidence>
<feature type="transmembrane region" description="Helical" evidence="5">
    <location>
        <begin position="21"/>
        <end position="42"/>
    </location>
</feature>
<dbReference type="Pfam" id="PF07690">
    <property type="entry name" value="MFS_1"/>
    <property type="match status" value="1"/>
</dbReference>
<reference evidence="7 8" key="1">
    <citation type="submission" date="2019-04" db="EMBL/GenBank/DDBJ databases">
        <title>Friends and foes A comparative genomics studyof 23 Aspergillus species from section Flavi.</title>
        <authorList>
            <consortium name="DOE Joint Genome Institute"/>
            <person name="Kjaerbolling I."/>
            <person name="Vesth T."/>
            <person name="Frisvad J.C."/>
            <person name="Nybo J.L."/>
            <person name="Theobald S."/>
            <person name="Kildgaard S."/>
            <person name="Isbrandt T."/>
            <person name="Kuo A."/>
            <person name="Sato A."/>
            <person name="Lyhne E.K."/>
            <person name="Kogle M.E."/>
            <person name="Wiebenga A."/>
            <person name="Kun R.S."/>
            <person name="Lubbers R.J."/>
            <person name="Makela M.R."/>
            <person name="Barry K."/>
            <person name="Chovatia M."/>
            <person name="Clum A."/>
            <person name="Daum C."/>
            <person name="Haridas S."/>
            <person name="He G."/>
            <person name="LaButti K."/>
            <person name="Lipzen A."/>
            <person name="Mondo S."/>
            <person name="Riley R."/>
            <person name="Salamov A."/>
            <person name="Simmons B.A."/>
            <person name="Magnuson J.K."/>
            <person name="Henrissat B."/>
            <person name="Mortensen U.H."/>
            <person name="Larsen T.O."/>
            <person name="Devries R.P."/>
            <person name="Grigoriev I.V."/>
            <person name="Machida M."/>
            <person name="Baker S.E."/>
            <person name="Andersen M.R."/>
        </authorList>
    </citation>
    <scope>NUCLEOTIDE SEQUENCE [LARGE SCALE GENOMIC DNA]</scope>
    <source>
        <strain evidence="7 8">IBT 29228</strain>
    </source>
</reference>
<dbReference type="GO" id="GO:1990961">
    <property type="term" value="P:xenobiotic detoxification by transmembrane export across the plasma membrane"/>
    <property type="evidence" value="ECO:0007669"/>
    <property type="project" value="TreeGrafter"/>
</dbReference>
<dbReference type="PROSITE" id="PS50850">
    <property type="entry name" value="MFS"/>
    <property type="match status" value="1"/>
</dbReference>
<dbReference type="CDD" id="cd17323">
    <property type="entry name" value="MFS_Tpo1_MDR_like"/>
    <property type="match status" value="1"/>
</dbReference>
<feature type="transmembrane region" description="Helical" evidence="5">
    <location>
        <begin position="369"/>
        <end position="389"/>
    </location>
</feature>
<dbReference type="EMBL" id="ML736390">
    <property type="protein sequence ID" value="KAE8371887.1"/>
    <property type="molecule type" value="Genomic_DNA"/>
</dbReference>
<dbReference type="InterPro" id="IPR020846">
    <property type="entry name" value="MFS_dom"/>
</dbReference>
<dbReference type="GO" id="GO:0005886">
    <property type="term" value="C:plasma membrane"/>
    <property type="evidence" value="ECO:0007669"/>
    <property type="project" value="TreeGrafter"/>
</dbReference>
<dbReference type="OrthoDB" id="3357846at2759"/>
<keyword evidence="8" id="KW-1185">Reference proteome</keyword>
<dbReference type="Gene3D" id="1.20.1250.20">
    <property type="entry name" value="MFS general substrate transporter like domains"/>
    <property type="match status" value="1"/>
</dbReference>
<evidence type="ECO:0000256" key="2">
    <source>
        <dbReference type="ARBA" id="ARBA00022692"/>
    </source>
</evidence>
<evidence type="ECO:0000256" key="4">
    <source>
        <dbReference type="ARBA" id="ARBA00023136"/>
    </source>
</evidence>
<dbReference type="InterPro" id="IPR036259">
    <property type="entry name" value="MFS_trans_sf"/>
</dbReference>
<dbReference type="PANTHER" id="PTHR23502">
    <property type="entry name" value="MAJOR FACILITATOR SUPERFAMILY"/>
    <property type="match status" value="1"/>
</dbReference>
<proteinExistence type="predicted"/>
<sequence length="466" mass="51306">MSRDSDDDAENPHNWSTTRKVAVSALICIYTFTVYCGSAIYVPSEQQVMEEFHVSEIVASLGLALYVLGYGLGPLLFSPLSEIPSIGRNPVYISTFAIFIILSVVASVCNSFAGFLVVRFLQGFFGSPCLATGAASLSDMFSVIYMPYNLAAWSGAMYCGPALGPLLSGFAIPVKGWRWSMWEIVWLAGFIFVLLVLFLPETSASTLLFYKAKRLQQETGSNRFVTVHALQSKSTTRSQLVKIALIKPFEITMKDPAIAFTNIYTSLTYGIYYSFFEVFPLVYPKMYGFSNGETGAVFVCVLIACCLGAAWYGIWYRVFIQNRFQRLGTFDVQETFLRPGLVAVLGVPIGMFLFGWAARESVPWPVPTLGVVVFCGCSFVVGLGIFIHLPLSYPEYAASLFAANDALRSSFAAGAVLFGRPLYLNLGVGKGCSLLGGLSVPLVVGFWYLFLYGERLRKKSKFTVHE</sequence>
<feature type="transmembrane region" description="Helical" evidence="5">
    <location>
        <begin position="295"/>
        <end position="315"/>
    </location>
</feature>
<dbReference type="Proteomes" id="UP000326198">
    <property type="component" value="Unassembled WGS sequence"/>
</dbReference>
<feature type="transmembrane region" description="Helical" evidence="5">
    <location>
        <begin position="257"/>
        <end position="275"/>
    </location>
</feature>
<evidence type="ECO:0000259" key="6">
    <source>
        <dbReference type="PROSITE" id="PS50850"/>
    </source>
</evidence>
<feature type="transmembrane region" description="Helical" evidence="5">
    <location>
        <begin position="54"/>
        <end position="72"/>
    </location>
</feature>
<keyword evidence="4 5" id="KW-0472">Membrane</keyword>
<protein>
    <submittedName>
        <fullName evidence="7">MFS general substrate transporter</fullName>
    </submittedName>
</protein>
<accession>A0A5N7APV4</accession>
<dbReference type="SUPFAM" id="SSF103473">
    <property type="entry name" value="MFS general substrate transporter"/>
    <property type="match status" value="1"/>
</dbReference>
<name>A0A5N7APV4_9EURO</name>
<feature type="transmembrane region" description="Helical" evidence="5">
    <location>
        <begin position="434"/>
        <end position="452"/>
    </location>
</feature>
<gene>
    <name evidence="7" type="ORF">BDV26DRAFT_286425</name>
</gene>
<feature type="domain" description="Major facilitator superfamily (MFS) profile" evidence="6">
    <location>
        <begin position="17"/>
        <end position="466"/>
    </location>
</feature>